<sequence length="93" mass="10541">MRRHLRRDSVNHNAPLGVLELAAQSSQVITHMLSLLLRTSWNFCWKGPPKIGSKSTWMLVLIWKVFLGVVVLKGTNMKSRLSGLQASMVKWTP</sequence>
<dbReference type="EMBL" id="BSYO01000010">
    <property type="protein sequence ID" value="GMH10343.1"/>
    <property type="molecule type" value="Genomic_DNA"/>
</dbReference>
<dbReference type="Proteomes" id="UP001279734">
    <property type="component" value="Unassembled WGS sequence"/>
</dbReference>
<name>A0AAD3SFL5_NEPGR</name>
<dbReference type="AlphaFoldDB" id="A0AAD3SFL5"/>
<protein>
    <submittedName>
        <fullName evidence="2">Uncharacterized protein</fullName>
    </submittedName>
</protein>
<accession>A0AAD3SFL5</accession>
<keyword evidence="1" id="KW-0472">Membrane</keyword>
<feature type="transmembrane region" description="Helical" evidence="1">
    <location>
        <begin position="55"/>
        <end position="72"/>
    </location>
</feature>
<gene>
    <name evidence="2" type="ORF">Nepgr_012184</name>
</gene>
<evidence type="ECO:0000256" key="1">
    <source>
        <dbReference type="SAM" id="Phobius"/>
    </source>
</evidence>
<comment type="caution">
    <text evidence="2">The sequence shown here is derived from an EMBL/GenBank/DDBJ whole genome shotgun (WGS) entry which is preliminary data.</text>
</comment>
<evidence type="ECO:0000313" key="2">
    <source>
        <dbReference type="EMBL" id="GMH10343.1"/>
    </source>
</evidence>
<reference evidence="2" key="1">
    <citation type="submission" date="2023-05" db="EMBL/GenBank/DDBJ databases">
        <title>Nepenthes gracilis genome sequencing.</title>
        <authorList>
            <person name="Fukushima K."/>
        </authorList>
    </citation>
    <scope>NUCLEOTIDE SEQUENCE</scope>
    <source>
        <strain evidence="2">SING2019-196</strain>
    </source>
</reference>
<proteinExistence type="predicted"/>
<evidence type="ECO:0000313" key="3">
    <source>
        <dbReference type="Proteomes" id="UP001279734"/>
    </source>
</evidence>
<keyword evidence="1" id="KW-1133">Transmembrane helix</keyword>
<keyword evidence="1" id="KW-0812">Transmembrane</keyword>
<organism evidence="2 3">
    <name type="scientific">Nepenthes gracilis</name>
    <name type="common">Slender pitcher plant</name>
    <dbReference type="NCBI Taxonomy" id="150966"/>
    <lineage>
        <taxon>Eukaryota</taxon>
        <taxon>Viridiplantae</taxon>
        <taxon>Streptophyta</taxon>
        <taxon>Embryophyta</taxon>
        <taxon>Tracheophyta</taxon>
        <taxon>Spermatophyta</taxon>
        <taxon>Magnoliopsida</taxon>
        <taxon>eudicotyledons</taxon>
        <taxon>Gunneridae</taxon>
        <taxon>Pentapetalae</taxon>
        <taxon>Caryophyllales</taxon>
        <taxon>Nepenthaceae</taxon>
        <taxon>Nepenthes</taxon>
    </lineage>
</organism>
<keyword evidence="3" id="KW-1185">Reference proteome</keyword>